<dbReference type="EMBL" id="UGMX01000002">
    <property type="protein sequence ID" value="STW04049.1"/>
    <property type="molecule type" value="Genomic_DNA"/>
</dbReference>
<name>A0A7H4NV34_9ENTR</name>
<keyword evidence="1" id="KW-0378">Hydrolase</keyword>
<evidence type="ECO:0000313" key="1">
    <source>
        <dbReference type="EMBL" id="STW04049.1"/>
    </source>
</evidence>
<protein>
    <submittedName>
        <fullName evidence="1">Putative metallo-dependent hydrolase</fullName>
    </submittedName>
</protein>
<sequence>MKMQGQIGTLAPGAFADVSIVKLQKEKIVFEDTQGVKMKATVTLITALPCVMVKLSTAACASNR</sequence>
<accession>A0A7H4NV34</accession>
<dbReference type="Gene3D" id="2.30.40.10">
    <property type="entry name" value="Urease, subunit C, domain 1"/>
    <property type="match status" value="1"/>
</dbReference>
<organism evidence="1 2">
    <name type="scientific">Klebsiella grimontii</name>
    <dbReference type="NCBI Taxonomy" id="2058152"/>
    <lineage>
        <taxon>Bacteria</taxon>
        <taxon>Pseudomonadati</taxon>
        <taxon>Pseudomonadota</taxon>
        <taxon>Gammaproteobacteria</taxon>
        <taxon>Enterobacterales</taxon>
        <taxon>Enterobacteriaceae</taxon>
        <taxon>Klebsiella/Raoultella group</taxon>
        <taxon>Klebsiella</taxon>
    </lineage>
</organism>
<reference evidence="1 2" key="1">
    <citation type="submission" date="2018-06" db="EMBL/GenBank/DDBJ databases">
        <authorList>
            <consortium name="Pathogen Informatics"/>
            <person name="Doyle S."/>
        </authorList>
    </citation>
    <scope>NUCLEOTIDE SEQUENCE [LARGE SCALE GENOMIC DNA]</scope>
    <source>
        <strain evidence="1 2">NCTC9149</strain>
    </source>
</reference>
<dbReference type="InterPro" id="IPR011059">
    <property type="entry name" value="Metal-dep_hydrolase_composite"/>
</dbReference>
<evidence type="ECO:0000313" key="2">
    <source>
        <dbReference type="Proteomes" id="UP000254571"/>
    </source>
</evidence>
<gene>
    <name evidence="1" type="ORF">NCTC9149_00379</name>
</gene>
<dbReference type="AlphaFoldDB" id="A0A7H4NV34"/>
<dbReference type="Proteomes" id="UP000254571">
    <property type="component" value="Unassembled WGS sequence"/>
</dbReference>
<comment type="caution">
    <text evidence="1">The sequence shown here is derived from an EMBL/GenBank/DDBJ whole genome shotgun (WGS) entry which is preliminary data.</text>
</comment>
<dbReference type="GO" id="GO:0016810">
    <property type="term" value="F:hydrolase activity, acting on carbon-nitrogen (but not peptide) bonds"/>
    <property type="evidence" value="ECO:0007669"/>
    <property type="project" value="InterPro"/>
</dbReference>
<proteinExistence type="predicted"/>